<dbReference type="AlphaFoldDB" id="A0AAD9J110"/>
<keyword evidence="2" id="KW-1185">Reference proteome</keyword>
<name>A0AAD9J110_9ANNE</name>
<dbReference type="Proteomes" id="UP001208570">
    <property type="component" value="Unassembled WGS sequence"/>
</dbReference>
<organism evidence="1 2">
    <name type="scientific">Paralvinella palmiformis</name>
    <dbReference type="NCBI Taxonomy" id="53620"/>
    <lineage>
        <taxon>Eukaryota</taxon>
        <taxon>Metazoa</taxon>
        <taxon>Spiralia</taxon>
        <taxon>Lophotrochozoa</taxon>
        <taxon>Annelida</taxon>
        <taxon>Polychaeta</taxon>
        <taxon>Sedentaria</taxon>
        <taxon>Canalipalpata</taxon>
        <taxon>Terebellida</taxon>
        <taxon>Terebelliformia</taxon>
        <taxon>Alvinellidae</taxon>
        <taxon>Paralvinella</taxon>
    </lineage>
</organism>
<reference evidence="1" key="1">
    <citation type="journal article" date="2023" name="Mol. Biol. Evol.">
        <title>Third-Generation Sequencing Reveals the Adaptive Role of the Epigenome in Three Deep-Sea Polychaetes.</title>
        <authorList>
            <person name="Perez M."/>
            <person name="Aroh O."/>
            <person name="Sun Y."/>
            <person name="Lan Y."/>
            <person name="Juniper S.K."/>
            <person name="Young C.R."/>
            <person name="Angers B."/>
            <person name="Qian P.Y."/>
        </authorList>
    </citation>
    <scope>NUCLEOTIDE SEQUENCE</scope>
    <source>
        <strain evidence="1">P08H-3</strain>
    </source>
</reference>
<evidence type="ECO:0000313" key="2">
    <source>
        <dbReference type="Proteomes" id="UP001208570"/>
    </source>
</evidence>
<dbReference type="EMBL" id="JAODUP010000823">
    <property type="protein sequence ID" value="KAK2143660.1"/>
    <property type="molecule type" value="Genomic_DNA"/>
</dbReference>
<sequence length="199" mass="22791">MSADSYLNAAFQKGISLHMIANRHLSPDAEKWPQEQILQELSKVSHVRLDREQITSMDLELFSGSVTNLYLQHVNQLPKCIAILNLKANHCCEEPNYRQEAIQALPRLRQLDEVDVSNKERRAAGLEVSSSEDEEDEEVEIKVQLRESRKGSFGSKASEMLLRSQERMENDLLDHKSRLQILSDIRTETASNIYTKPTN</sequence>
<comment type="caution">
    <text evidence="1">The sequence shown here is derived from an EMBL/GenBank/DDBJ whole genome shotgun (WGS) entry which is preliminary data.</text>
</comment>
<dbReference type="Gene3D" id="3.80.10.10">
    <property type="entry name" value="Ribonuclease Inhibitor"/>
    <property type="match status" value="1"/>
</dbReference>
<proteinExistence type="predicted"/>
<dbReference type="InterPro" id="IPR032675">
    <property type="entry name" value="LRR_dom_sf"/>
</dbReference>
<dbReference type="SUPFAM" id="SSF52058">
    <property type="entry name" value="L domain-like"/>
    <property type="match status" value="1"/>
</dbReference>
<protein>
    <submittedName>
        <fullName evidence="1">Uncharacterized protein</fullName>
    </submittedName>
</protein>
<gene>
    <name evidence="1" type="ORF">LSH36_823g00045</name>
</gene>
<evidence type="ECO:0000313" key="1">
    <source>
        <dbReference type="EMBL" id="KAK2143660.1"/>
    </source>
</evidence>
<accession>A0AAD9J110</accession>